<dbReference type="AlphaFoldDB" id="A0A3P5XEP7"/>
<evidence type="ECO:0000256" key="1">
    <source>
        <dbReference type="SAM" id="Phobius"/>
    </source>
</evidence>
<name>A0A3P5XEP7_9MICC</name>
<keyword evidence="1" id="KW-0812">Transmembrane</keyword>
<sequence length="100" mass="10444">MLSLTIVVLASVAAGFVVWANDKRHATYGAGLPAGVSVGVAALAWLILMAAGFGYLPGLTWLPWVLPIVLGAAAAVVVVTYLGATRSKRDVERLTAILRR</sequence>
<feature type="transmembrane region" description="Helical" evidence="1">
    <location>
        <begin position="34"/>
        <end position="55"/>
    </location>
</feature>
<protein>
    <recommendedName>
        <fullName evidence="4">Integral membrane protein</fullName>
    </recommendedName>
</protein>
<dbReference type="OrthoDB" id="4964714at2"/>
<keyword evidence="3" id="KW-1185">Reference proteome</keyword>
<keyword evidence="1" id="KW-0472">Membrane</keyword>
<gene>
    <name evidence="2" type="ORF">PSET11_01905</name>
</gene>
<accession>A0A3P5XEP7</accession>
<organism evidence="2 3">
    <name type="scientific">Arthrobacter ulcerisalmonis</name>
    <dbReference type="NCBI Taxonomy" id="2483813"/>
    <lineage>
        <taxon>Bacteria</taxon>
        <taxon>Bacillati</taxon>
        <taxon>Actinomycetota</taxon>
        <taxon>Actinomycetes</taxon>
        <taxon>Micrococcales</taxon>
        <taxon>Micrococcaceae</taxon>
        <taxon>Arthrobacter</taxon>
    </lineage>
</organism>
<proteinExistence type="predicted"/>
<keyword evidence="1" id="KW-1133">Transmembrane helix</keyword>
<feature type="transmembrane region" description="Helical" evidence="1">
    <location>
        <begin position="61"/>
        <end position="84"/>
    </location>
</feature>
<reference evidence="2 3" key="1">
    <citation type="submission" date="2018-11" db="EMBL/GenBank/DDBJ databases">
        <authorList>
            <person name="Criscuolo A."/>
        </authorList>
    </citation>
    <scope>NUCLEOTIDE SEQUENCE [LARGE SCALE GENOMIC DNA]</scope>
    <source>
        <strain evidence="2">AT11b</strain>
    </source>
</reference>
<evidence type="ECO:0000313" key="3">
    <source>
        <dbReference type="Proteomes" id="UP000280861"/>
    </source>
</evidence>
<dbReference type="RefSeq" id="WP_124091832.1">
    <property type="nucleotide sequence ID" value="NZ_CBCRYA010000010.1"/>
</dbReference>
<dbReference type="Proteomes" id="UP000280861">
    <property type="component" value="Unassembled WGS sequence"/>
</dbReference>
<dbReference type="EMBL" id="UXAU01000025">
    <property type="protein sequence ID" value="VDC27012.1"/>
    <property type="molecule type" value="Genomic_DNA"/>
</dbReference>
<feature type="transmembrane region" description="Helical" evidence="1">
    <location>
        <begin position="6"/>
        <end position="22"/>
    </location>
</feature>
<evidence type="ECO:0000313" key="2">
    <source>
        <dbReference type="EMBL" id="VDC27012.1"/>
    </source>
</evidence>
<evidence type="ECO:0008006" key="4">
    <source>
        <dbReference type="Google" id="ProtNLM"/>
    </source>
</evidence>